<feature type="transmembrane region" description="Helical" evidence="1">
    <location>
        <begin position="30"/>
        <end position="46"/>
    </location>
</feature>
<evidence type="ECO:0000256" key="1">
    <source>
        <dbReference type="SAM" id="Phobius"/>
    </source>
</evidence>
<reference evidence="2" key="1">
    <citation type="submission" date="2018-05" db="EMBL/GenBank/DDBJ databases">
        <authorList>
            <person name="Lanie J.A."/>
            <person name="Ng W.-L."/>
            <person name="Kazmierczak K.M."/>
            <person name="Andrzejewski T.M."/>
            <person name="Davidsen T.M."/>
            <person name="Wayne K.J."/>
            <person name="Tettelin H."/>
            <person name="Glass J.I."/>
            <person name="Rusch D."/>
            <person name="Podicherti R."/>
            <person name="Tsui H.-C.T."/>
            <person name="Winkler M.E."/>
        </authorList>
    </citation>
    <scope>NUCLEOTIDE SEQUENCE</scope>
</reference>
<proteinExistence type="predicted"/>
<accession>A0A381YTN1</accession>
<gene>
    <name evidence="2" type="ORF">METZ01_LOCUS133209</name>
</gene>
<dbReference type="AlphaFoldDB" id="A0A381YTN1"/>
<dbReference type="EMBL" id="UINC01019027">
    <property type="protein sequence ID" value="SVA80355.1"/>
    <property type="molecule type" value="Genomic_DNA"/>
</dbReference>
<evidence type="ECO:0000313" key="2">
    <source>
        <dbReference type="EMBL" id="SVA80355.1"/>
    </source>
</evidence>
<name>A0A381YTN1_9ZZZZ</name>
<keyword evidence="1" id="KW-1133">Transmembrane helix</keyword>
<sequence length="53" mass="6214">MKIVKYCCGFFILGALMTDVSWAYGDEDWMYGPVFFAICVWIWAIIKGRDKRV</sequence>
<feature type="transmembrane region" description="Helical" evidence="1">
    <location>
        <begin position="7"/>
        <end position="24"/>
    </location>
</feature>
<protein>
    <submittedName>
        <fullName evidence="2">Uncharacterized protein</fullName>
    </submittedName>
</protein>
<keyword evidence="1" id="KW-0812">Transmembrane</keyword>
<keyword evidence="1" id="KW-0472">Membrane</keyword>
<organism evidence="2">
    <name type="scientific">marine metagenome</name>
    <dbReference type="NCBI Taxonomy" id="408172"/>
    <lineage>
        <taxon>unclassified sequences</taxon>
        <taxon>metagenomes</taxon>
        <taxon>ecological metagenomes</taxon>
    </lineage>
</organism>